<dbReference type="PROSITE" id="PS00624">
    <property type="entry name" value="GMC_OXRED_2"/>
    <property type="match status" value="1"/>
</dbReference>
<dbReference type="PIRSF" id="PIRSF000137">
    <property type="entry name" value="Alcohol_oxidase"/>
    <property type="match status" value="1"/>
</dbReference>
<dbReference type="Gene3D" id="3.30.560.10">
    <property type="entry name" value="Glucose Oxidase, domain 3"/>
    <property type="match status" value="1"/>
</dbReference>
<feature type="binding site" evidence="3">
    <location>
        <begin position="544"/>
        <end position="545"/>
    </location>
    <ligand>
        <name>FAD</name>
        <dbReference type="ChEBI" id="CHEBI:57692"/>
    </ligand>
</feature>
<dbReference type="SUPFAM" id="SSF51905">
    <property type="entry name" value="FAD/NAD(P)-binding domain"/>
    <property type="match status" value="1"/>
</dbReference>
<evidence type="ECO:0000256" key="2">
    <source>
        <dbReference type="ARBA" id="ARBA00010790"/>
    </source>
</evidence>
<dbReference type="Pfam" id="PF00732">
    <property type="entry name" value="GMC_oxred_N"/>
    <property type="match status" value="1"/>
</dbReference>
<proteinExistence type="inferred from homology"/>
<keyword evidence="8" id="KW-1185">Reference proteome</keyword>
<comment type="similarity">
    <text evidence="2 4">Belongs to the GMC oxidoreductase family.</text>
</comment>
<dbReference type="PROSITE" id="PS00623">
    <property type="entry name" value="GMC_OXRED_1"/>
    <property type="match status" value="1"/>
</dbReference>
<dbReference type="PANTHER" id="PTHR11552:SF78">
    <property type="entry name" value="GLUCOSE-METHANOL-CHOLINE OXIDOREDUCTASE N-TERMINAL DOMAIN-CONTAINING PROTEIN"/>
    <property type="match status" value="1"/>
</dbReference>
<dbReference type="AlphaFoldDB" id="A0A284RM32"/>
<sequence>MTSTAADGEQYDIIFAGGGTCGCVAAGRVLQRLAAADPSLRILVLEAGPHIRDAQDHTQPARYFSNLALGKETLTFHVGKPSKSIAGRSPIVPSGKCVGGGSSVNFVMYTRASASDYDDWENFGNPGWGSDDLIPLASKAENYQCGVGRTHGTSGPISVSSENTVGVFGQQYLAIAAKYDKDRDFTEDPNDFKTCDKYGPWRKYIDSASGKRSDTAHQYIYNQNHNNNLQCENRFTANLKIFSDKRAVGVEYADEVASTAAVMPGIQNAFASRLVVLSAGAFGSPSILERSGIGAFDVLNRNGIPQLVELPGVGENYNDHNVLFVPFYADESSDTLDAIFHGDPTDIASSVYIEQWEKDGTGLMASNGIDAGIKMRPTERDLKVLGPTFTKRWNEFFLKAPDKPVMWTGPISAYCNTDPPRQPGRKFFSIAYYTEYPVSLGRVHIQAGLDPYTPLDFETGFLDDPADLAVLRWGYKHGMELARRMDAYRGCFVPGHPQFPKESEAATQLQDQGPVAVSAPDINYSQDDDDAIDEYHRLKVATAWHALGTCAMKPHSQGGVVDSRLNVYGVDNLKVVDMSIAPSNVGANTYNTALVIGEKAALIIGDELGIKGV</sequence>
<dbReference type="PANTHER" id="PTHR11552">
    <property type="entry name" value="GLUCOSE-METHANOL-CHOLINE GMC OXIDOREDUCTASE"/>
    <property type="match status" value="1"/>
</dbReference>
<evidence type="ECO:0000313" key="7">
    <source>
        <dbReference type="EMBL" id="SJL09837.1"/>
    </source>
</evidence>
<dbReference type="GO" id="GO:0016614">
    <property type="term" value="F:oxidoreductase activity, acting on CH-OH group of donors"/>
    <property type="evidence" value="ECO:0007669"/>
    <property type="project" value="InterPro"/>
</dbReference>
<dbReference type="InterPro" id="IPR036188">
    <property type="entry name" value="FAD/NAD-bd_sf"/>
</dbReference>
<evidence type="ECO:0000256" key="4">
    <source>
        <dbReference type="RuleBase" id="RU003968"/>
    </source>
</evidence>
<accession>A0A284RM32</accession>
<protein>
    <submittedName>
        <fullName evidence="7">Related to alcohol oxidase</fullName>
    </submittedName>
</protein>
<dbReference type="Pfam" id="PF05199">
    <property type="entry name" value="GMC_oxred_C"/>
    <property type="match status" value="1"/>
</dbReference>
<dbReference type="SUPFAM" id="SSF54373">
    <property type="entry name" value="FAD-linked reductases, C-terminal domain"/>
    <property type="match status" value="1"/>
</dbReference>
<dbReference type="GO" id="GO:0050660">
    <property type="term" value="F:flavin adenine dinucleotide binding"/>
    <property type="evidence" value="ECO:0007669"/>
    <property type="project" value="InterPro"/>
</dbReference>
<dbReference type="InterPro" id="IPR000172">
    <property type="entry name" value="GMC_OxRdtase_N"/>
</dbReference>
<keyword evidence="4" id="KW-0285">Flavoprotein</keyword>
<evidence type="ECO:0000259" key="6">
    <source>
        <dbReference type="PROSITE" id="PS00624"/>
    </source>
</evidence>
<dbReference type="STRING" id="47428.A0A284RM32"/>
<name>A0A284RM32_ARMOS</name>
<dbReference type="InterPro" id="IPR007867">
    <property type="entry name" value="GMC_OxRtase_C"/>
</dbReference>
<comment type="cofactor">
    <cofactor evidence="1 3">
        <name>FAD</name>
        <dbReference type="ChEBI" id="CHEBI:57692"/>
    </cofactor>
</comment>
<reference evidence="8" key="1">
    <citation type="journal article" date="2017" name="Nat. Ecol. Evol.">
        <title>Genome expansion and lineage-specific genetic innovations in the forest pathogenic fungi Armillaria.</title>
        <authorList>
            <person name="Sipos G."/>
            <person name="Prasanna A.N."/>
            <person name="Walter M.C."/>
            <person name="O'Connor E."/>
            <person name="Balint B."/>
            <person name="Krizsan K."/>
            <person name="Kiss B."/>
            <person name="Hess J."/>
            <person name="Varga T."/>
            <person name="Slot J."/>
            <person name="Riley R."/>
            <person name="Boka B."/>
            <person name="Rigling D."/>
            <person name="Barry K."/>
            <person name="Lee J."/>
            <person name="Mihaltcheva S."/>
            <person name="LaButti K."/>
            <person name="Lipzen A."/>
            <person name="Waldron R."/>
            <person name="Moloney N.M."/>
            <person name="Sperisen C."/>
            <person name="Kredics L."/>
            <person name="Vagvoelgyi C."/>
            <person name="Patrignani A."/>
            <person name="Fitzpatrick D."/>
            <person name="Nagy I."/>
            <person name="Doyle S."/>
            <person name="Anderson J.B."/>
            <person name="Grigoriev I.V."/>
            <person name="Gueldener U."/>
            <person name="Muensterkoetter M."/>
            <person name="Nagy L.G."/>
        </authorList>
    </citation>
    <scope>NUCLEOTIDE SEQUENCE [LARGE SCALE GENOMIC DNA]</scope>
    <source>
        <strain evidence="8">C18/9</strain>
    </source>
</reference>
<evidence type="ECO:0000259" key="5">
    <source>
        <dbReference type="PROSITE" id="PS00623"/>
    </source>
</evidence>
<dbReference type="OrthoDB" id="269227at2759"/>
<dbReference type="InterPro" id="IPR012132">
    <property type="entry name" value="GMC_OxRdtase"/>
</dbReference>
<feature type="domain" description="Glucose-methanol-choline oxidoreductase N-terminal" evidence="6">
    <location>
        <begin position="280"/>
        <end position="294"/>
    </location>
</feature>
<evidence type="ECO:0000313" key="8">
    <source>
        <dbReference type="Proteomes" id="UP000219338"/>
    </source>
</evidence>
<gene>
    <name evidence="7" type="ORF">ARMOST_13218</name>
</gene>
<dbReference type="Gene3D" id="3.50.50.60">
    <property type="entry name" value="FAD/NAD(P)-binding domain"/>
    <property type="match status" value="1"/>
</dbReference>
<feature type="domain" description="Glucose-methanol-choline oxidoreductase N-terminal" evidence="5">
    <location>
        <begin position="95"/>
        <end position="118"/>
    </location>
</feature>
<organism evidence="7 8">
    <name type="scientific">Armillaria ostoyae</name>
    <name type="common">Armillaria root rot fungus</name>
    <dbReference type="NCBI Taxonomy" id="47428"/>
    <lineage>
        <taxon>Eukaryota</taxon>
        <taxon>Fungi</taxon>
        <taxon>Dikarya</taxon>
        <taxon>Basidiomycota</taxon>
        <taxon>Agaricomycotina</taxon>
        <taxon>Agaricomycetes</taxon>
        <taxon>Agaricomycetidae</taxon>
        <taxon>Agaricales</taxon>
        <taxon>Marasmiineae</taxon>
        <taxon>Physalacriaceae</taxon>
        <taxon>Armillaria</taxon>
    </lineage>
</organism>
<evidence type="ECO:0000256" key="3">
    <source>
        <dbReference type="PIRSR" id="PIRSR000137-2"/>
    </source>
</evidence>
<dbReference type="OMA" id="RWNMWID"/>
<keyword evidence="3 4" id="KW-0274">FAD</keyword>
<dbReference type="EMBL" id="FUEG01000011">
    <property type="protein sequence ID" value="SJL09837.1"/>
    <property type="molecule type" value="Genomic_DNA"/>
</dbReference>
<evidence type="ECO:0000256" key="1">
    <source>
        <dbReference type="ARBA" id="ARBA00001974"/>
    </source>
</evidence>
<dbReference type="Proteomes" id="UP000219338">
    <property type="component" value="Unassembled WGS sequence"/>
</dbReference>